<evidence type="ECO:0008006" key="4">
    <source>
        <dbReference type="Google" id="ProtNLM"/>
    </source>
</evidence>
<protein>
    <recommendedName>
        <fullName evidence="4">Lipoprotein</fullName>
    </recommendedName>
</protein>
<accession>A0A368YV77</accession>
<gene>
    <name evidence="2" type="ORF">DFP89_10816</name>
</gene>
<evidence type="ECO:0000256" key="1">
    <source>
        <dbReference type="SAM" id="SignalP"/>
    </source>
</evidence>
<dbReference type="EMBL" id="QPJL01000008">
    <property type="protein sequence ID" value="RCW84073.1"/>
    <property type="molecule type" value="Genomic_DNA"/>
</dbReference>
<comment type="caution">
    <text evidence="2">The sequence shown here is derived from an EMBL/GenBank/DDBJ whole genome shotgun (WGS) entry which is preliminary data.</text>
</comment>
<feature type="chain" id="PRO_5016810428" description="Lipoprotein" evidence="1">
    <location>
        <begin position="20"/>
        <end position="202"/>
    </location>
</feature>
<feature type="signal peptide" evidence="1">
    <location>
        <begin position="1"/>
        <end position="19"/>
    </location>
</feature>
<dbReference type="RefSeq" id="WP_114349061.1">
    <property type="nucleotide sequence ID" value="NZ_QPJL01000008.1"/>
</dbReference>
<reference evidence="2 3" key="1">
    <citation type="submission" date="2018-07" db="EMBL/GenBank/DDBJ databases">
        <title>Genomic Encyclopedia of Type Strains, Phase III (KMG-III): the genomes of soil and plant-associated and newly described type strains.</title>
        <authorList>
            <person name="Whitman W."/>
        </authorList>
    </citation>
    <scope>NUCLEOTIDE SEQUENCE [LARGE SCALE GENOMIC DNA]</scope>
    <source>
        <strain evidence="2 3">CECT 8525</strain>
    </source>
</reference>
<proteinExistence type="predicted"/>
<dbReference type="PROSITE" id="PS51257">
    <property type="entry name" value="PROKAR_LIPOPROTEIN"/>
    <property type="match status" value="1"/>
</dbReference>
<dbReference type="OrthoDB" id="7836640at2"/>
<dbReference type="AlphaFoldDB" id="A0A368YV77"/>
<dbReference type="Pfam" id="PF20569">
    <property type="entry name" value="DUF6778"/>
    <property type="match status" value="1"/>
</dbReference>
<dbReference type="InterPro" id="IPR046705">
    <property type="entry name" value="DUF6778"/>
</dbReference>
<evidence type="ECO:0000313" key="2">
    <source>
        <dbReference type="EMBL" id="RCW84073.1"/>
    </source>
</evidence>
<keyword evidence="3" id="KW-1185">Reference proteome</keyword>
<keyword evidence="1" id="KW-0732">Signal</keyword>
<evidence type="ECO:0000313" key="3">
    <source>
        <dbReference type="Proteomes" id="UP000253345"/>
    </source>
</evidence>
<name>A0A368YV77_9RHOB</name>
<dbReference type="Proteomes" id="UP000253345">
    <property type="component" value="Unassembled WGS sequence"/>
</dbReference>
<organism evidence="2 3">
    <name type="scientific">Paracoccus lutimaris</name>
    <dbReference type="NCBI Taxonomy" id="1490030"/>
    <lineage>
        <taxon>Bacteria</taxon>
        <taxon>Pseudomonadati</taxon>
        <taxon>Pseudomonadota</taxon>
        <taxon>Alphaproteobacteria</taxon>
        <taxon>Rhodobacterales</taxon>
        <taxon>Paracoccaceae</taxon>
        <taxon>Paracoccus</taxon>
    </lineage>
</organism>
<sequence>MLKPTFLALGLALSLAGCATSNWETAYEQVDPAQSASWRLAAVDVSAPASLTTSDVDGYTPDFDIVWHGEPAGDRHAQAAAIIKEGIERGARSALHGRKGVRIVATITQFHAITPTVRRMHTVGVHNIQYTVQVFDAHSGAALTEPQNIKAEFPALVGKAGDDADAARNTQRVQIVNHVAAVTQNWLGKGADPRGKYSRLGR</sequence>